<feature type="repeat" description="WD" evidence="11">
    <location>
        <begin position="425"/>
        <end position="455"/>
    </location>
</feature>
<feature type="region of interest" description="Disordered" evidence="12">
    <location>
        <begin position="524"/>
        <end position="595"/>
    </location>
</feature>
<dbReference type="PANTHER" id="PTHR44111">
    <property type="entry name" value="ELONGATOR COMPLEX PROTEIN 2"/>
    <property type="match status" value="1"/>
</dbReference>
<evidence type="ECO:0000256" key="10">
    <source>
        <dbReference type="ARBA" id="ARBA00023242"/>
    </source>
</evidence>
<evidence type="ECO:0000256" key="12">
    <source>
        <dbReference type="SAM" id="MobiDB-lite"/>
    </source>
</evidence>
<name>A0AAD5RSV2_9PEZI</name>
<comment type="subcellular location">
    <subcellularLocation>
        <location evidence="2">Cytoplasm</location>
    </subcellularLocation>
    <subcellularLocation>
        <location evidence="1">Nucleus</location>
    </subcellularLocation>
</comment>
<evidence type="ECO:0000256" key="5">
    <source>
        <dbReference type="ARBA" id="ARBA00020267"/>
    </source>
</evidence>
<keyword evidence="8" id="KW-0819">tRNA processing</keyword>
<feature type="repeat" description="WD" evidence="11">
    <location>
        <begin position="56"/>
        <end position="103"/>
    </location>
</feature>
<evidence type="ECO:0000256" key="1">
    <source>
        <dbReference type="ARBA" id="ARBA00004123"/>
    </source>
</evidence>
<dbReference type="PROSITE" id="PS50082">
    <property type="entry name" value="WD_REPEATS_2"/>
    <property type="match status" value="4"/>
</dbReference>
<feature type="repeat" description="WD" evidence="11">
    <location>
        <begin position="108"/>
        <end position="156"/>
    </location>
</feature>
<dbReference type="InterPro" id="IPR037289">
    <property type="entry name" value="Elp2"/>
</dbReference>
<organism evidence="13 14">
    <name type="scientific">Zalerion maritima</name>
    <dbReference type="NCBI Taxonomy" id="339359"/>
    <lineage>
        <taxon>Eukaryota</taxon>
        <taxon>Fungi</taxon>
        <taxon>Dikarya</taxon>
        <taxon>Ascomycota</taxon>
        <taxon>Pezizomycotina</taxon>
        <taxon>Sordariomycetes</taxon>
        <taxon>Lulworthiomycetidae</taxon>
        <taxon>Lulworthiales</taxon>
        <taxon>Lulworthiaceae</taxon>
        <taxon>Zalerion</taxon>
    </lineage>
</organism>
<dbReference type="PRINTS" id="PR00320">
    <property type="entry name" value="GPROTEINBRPT"/>
</dbReference>
<dbReference type="InterPro" id="IPR036322">
    <property type="entry name" value="WD40_repeat_dom_sf"/>
</dbReference>
<proteinExistence type="inferred from homology"/>
<dbReference type="AlphaFoldDB" id="A0AAD5RSV2"/>
<evidence type="ECO:0000256" key="7">
    <source>
        <dbReference type="ARBA" id="ARBA00022574"/>
    </source>
</evidence>
<evidence type="ECO:0000256" key="3">
    <source>
        <dbReference type="ARBA" id="ARBA00005043"/>
    </source>
</evidence>
<evidence type="ECO:0000256" key="9">
    <source>
        <dbReference type="ARBA" id="ARBA00022737"/>
    </source>
</evidence>
<keyword evidence="10" id="KW-0539">Nucleus</keyword>
<dbReference type="PROSITE" id="PS50294">
    <property type="entry name" value="WD_REPEATS_REGION"/>
    <property type="match status" value="2"/>
</dbReference>
<keyword evidence="7 11" id="KW-0853">WD repeat</keyword>
<dbReference type="EMBL" id="JAKWBI020000114">
    <property type="protein sequence ID" value="KAJ2902400.1"/>
    <property type="molecule type" value="Genomic_DNA"/>
</dbReference>
<dbReference type="Pfam" id="PF00400">
    <property type="entry name" value="WD40"/>
    <property type="match status" value="6"/>
</dbReference>
<feature type="compositionally biased region" description="Polar residues" evidence="12">
    <location>
        <begin position="555"/>
        <end position="578"/>
    </location>
</feature>
<evidence type="ECO:0000256" key="8">
    <source>
        <dbReference type="ARBA" id="ARBA00022694"/>
    </source>
</evidence>
<dbReference type="GO" id="GO:0033588">
    <property type="term" value="C:elongator holoenzyme complex"/>
    <property type="evidence" value="ECO:0007669"/>
    <property type="project" value="InterPro"/>
</dbReference>
<gene>
    <name evidence="13" type="ORF">MKZ38_000646</name>
</gene>
<feature type="repeat" description="WD" evidence="11">
    <location>
        <begin position="733"/>
        <end position="774"/>
    </location>
</feature>
<dbReference type="SMART" id="SM00320">
    <property type="entry name" value="WD40"/>
    <property type="match status" value="11"/>
</dbReference>
<comment type="similarity">
    <text evidence="4">Belongs to the WD repeat ELP2 family.</text>
</comment>
<sequence>MTSTMKAQSEYISVGANRHTAVADWSEDGLLAFGADVNVALWKPTDSTSCGIQILLSGHKDVIKVVKFIPKTRLDDTCSYLITGADDKTLRVWRINTQISTSECVQVEESHTAAINCISVTKTSTELSEQEIIIATGGADATIRIWKFDNASQSDSPLKPVQMIKTTPKFFPLCLSVSELGAARNGSYVLAAAGTRNTIHIYIGDTADSDLAFTSAATLSGHEGWIRSLDISPEPRSSSTSASSPPDLLLASASQDKYIRLWRIHAGHALPPLSTGAESAFAGGARSPANKAHRINSSGAGEYSVTFEALLLGHEDWIYSARWHTNKSVSSNKLQLLSTSADNSLAIWEPDVDSGIWLSAARLGEISREKGATTATGSTGGFWTGLWSPDGTAVVTLGRTGGWRMWRRSPSTGAGPQDWKQFVAIGGHIKPVTGVTWEKNGRYLLSTSHDQTTRLHARWKGSEGQEKDRGYHELARPQIHGYDLNCISTLSPTSFVSGADEKLMRVFKMPKGVADLLSRVSGISATTTTPRGSTIEEHPEDLPNAANMPVLGLSNKATDTDGTTSAPKDQPPNNTEATEPSPSALSPSYPPHEDILSRHSLFPETEKLYGHGYEISCLSANSSGTLIASACKATSLEHAVIRLFETEKWTEVTPPLKMHGLTCTRVRFSSGGREDRILSVGRDRAWGVFEKQSKNKKAVCGEVEGKAAGEAPEGAEKEAEEEKHRYELKYSNLKAHSRMINDCAWAPSGNSFVTAGRDRTVKFWKLPPAASLSSSSSSGPHLDSTSTAATITGKTIVTESSPVTAVDFLPFTVGCGPWLKKLVVLAVGTEVGRVSVHIGSEDGDGVFASGKECGIDIDYRFNLPKAVHQLAWRPSYSGAPELAVAGEDGSLRIISFPGLLDVDAPASLDKTEVVEKKEEVKEGGDQVQEPA</sequence>
<accession>A0AAD5RSV2</accession>
<keyword evidence="14" id="KW-1185">Reference proteome</keyword>
<dbReference type="FunFam" id="2.130.10.10:FF:000400">
    <property type="entry name" value="Elongator acetyltransferase complex subunit 2"/>
    <property type="match status" value="1"/>
</dbReference>
<comment type="pathway">
    <text evidence="3">tRNA modification; 5-methoxycarbonylmethyl-2-thiouridine-tRNA biosynthesis.</text>
</comment>
<dbReference type="GO" id="GO:0002098">
    <property type="term" value="P:tRNA wobble uridine modification"/>
    <property type="evidence" value="ECO:0007669"/>
    <property type="project" value="InterPro"/>
</dbReference>
<dbReference type="InterPro" id="IPR001680">
    <property type="entry name" value="WD40_rpt"/>
</dbReference>
<dbReference type="Proteomes" id="UP001201980">
    <property type="component" value="Unassembled WGS sequence"/>
</dbReference>
<protein>
    <recommendedName>
        <fullName evidence="5">Elongator complex protein 2</fullName>
    </recommendedName>
</protein>
<evidence type="ECO:0000256" key="4">
    <source>
        <dbReference type="ARBA" id="ARBA00005881"/>
    </source>
</evidence>
<evidence type="ECO:0000256" key="6">
    <source>
        <dbReference type="ARBA" id="ARBA00022490"/>
    </source>
</evidence>
<keyword evidence="9" id="KW-0677">Repeat</keyword>
<dbReference type="GO" id="GO:0005737">
    <property type="term" value="C:cytoplasm"/>
    <property type="evidence" value="ECO:0007669"/>
    <property type="project" value="UniProtKB-SubCell"/>
</dbReference>
<dbReference type="SUPFAM" id="SSF50978">
    <property type="entry name" value="WD40 repeat-like"/>
    <property type="match status" value="2"/>
</dbReference>
<keyword evidence="6" id="KW-0963">Cytoplasm</keyword>
<dbReference type="GO" id="GO:0005634">
    <property type="term" value="C:nucleus"/>
    <property type="evidence" value="ECO:0007669"/>
    <property type="project" value="UniProtKB-SubCell"/>
</dbReference>
<comment type="caution">
    <text evidence="13">The sequence shown here is derived from an EMBL/GenBank/DDBJ whole genome shotgun (WGS) entry which is preliminary data.</text>
</comment>
<dbReference type="InterPro" id="IPR020472">
    <property type="entry name" value="WD40_PAC1"/>
</dbReference>
<dbReference type="InterPro" id="IPR015943">
    <property type="entry name" value="WD40/YVTN_repeat-like_dom_sf"/>
</dbReference>
<evidence type="ECO:0000256" key="2">
    <source>
        <dbReference type="ARBA" id="ARBA00004496"/>
    </source>
</evidence>
<dbReference type="PANTHER" id="PTHR44111:SF1">
    <property type="entry name" value="ELONGATOR COMPLEX PROTEIN 2"/>
    <property type="match status" value="1"/>
</dbReference>
<evidence type="ECO:0000313" key="13">
    <source>
        <dbReference type="EMBL" id="KAJ2902400.1"/>
    </source>
</evidence>
<reference evidence="13" key="1">
    <citation type="submission" date="2022-07" db="EMBL/GenBank/DDBJ databases">
        <title>Draft genome sequence of Zalerion maritima ATCC 34329, a (micro)plastics degrading marine fungus.</title>
        <authorList>
            <person name="Paco A."/>
            <person name="Goncalves M.F.M."/>
            <person name="Rocha-Santos T.A.P."/>
            <person name="Alves A."/>
        </authorList>
    </citation>
    <scope>NUCLEOTIDE SEQUENCE</scope>
    <source>
        <strain evidence="13">ATCC 34329</strain>
    </source>
</reference>
<dbReference type="Gene3D" id="2.130.10.10">
    <property type="entry name" value="YVTN repeat-like/Quinoprotein amine dehydrogenase"/>
    <property type="match status" value="4"/>
</dbReference>
<evidence type="ECO:0000313" key="14">
    <source>
        <dbReference type="Proteomes" id="UP001201980"/>
    </source>
</evidence>
<evidence type="ECO:0000256" key="11">
    <source>
        <dbReference type="PROSITE-ProRule" id="PRU00221"/>
    </source>
</evidence>